<evidence type="ECO:0008006" key="3">
    <source>
        <dbReference type="Google" id="ProtNLM"/>
    </source>
</evidence>
<dbReference type="EMBL" id="JAUKUA010000002">
    <property type="protein sequence ID" value="KAK0726078.1"/>
    <property type="molecule type" value="Genomic_DNA"/>
</dbReference>
<accession>A0AA40E887</accession>
<dbReference type="Proteomes" id="UP001172102">
    <property type="component" value="Unassembled WGS sequence"/>
</dbReference>
<keyword evidence="2" id="KW-1185">Reference proteome</keyword>
<evidence type="ECO:0000313" key="1">
    <source>
        <dbReference type="EMBL" id="KAK0726078.1"/>
    </source>
</evidence>
<protein>
    <recommendedName>
        <fullName evidence="3">C2H2-type domain-containing protein</fullName>
    </recommendedName>
</protein>
<gene>
    <name evidence="1" type="ORF">B0H67DRAFT_146604</name>
</gene>
<evidence type="ECO:0000313" key="2">
    <source>
        <dbReference type="Proteomes" id="UP001172102"/>
    </source>
</evidence>
<proteinExistence type="predicted"/>
<sequence>MPCATKDHVHPPWPKEGTHQLHIEACETYCGWCDYHTSHANNLRAHARRHVRNAGIKDKGLRGISIVQGKAGRGRIVMKKSPESPPAPGQVLDKVNLGKERFTALVIHRSQLKRRVELLEKILRDKNINFDSELAARGWTDDFKPITQAGTHSENQMCPSLNELKVHTGFLFHRLMRSKYRCHQDSCASLSEELMWPGWKQFECDSLFEWWEHLKTKHGEKNPEQIDPSLYLVQKRNDNTSRPSWLPVQFGGHYQS</sequence>
<dbReference type="AlphaFoldDB" id="A0AA40E887"/>
<organism evidence="1 2">
    <name type="scientific">Lasiosphaeris hirsuta</name>
    <dbReference type="NCBI Taxonomy" id="260670"/>
    <lineage>
        <taxon>Eukaryota</taxon>
        <taxon>Fungi</taxon>
        <taxon>Dikarya</taxon>
        <taxon>Ascomycota</taxon>
        <taxon>Pezizomycotina</taxon>
        <taxon>Sordariomycetes</taxon>
        <taxon>Sordariomycetidae</taxon>
        <taxon>Sordariales</taxon>
        <taxon>Lasiosphaeriaceae</taxon>
        <taxon>Lasiosphaeris</taxon>
    </lineage>
</organism>
<reference evidence="1" key="1">
    <citation type="submission" date="2023-06" db="EMBL/GenBank/DDBJ databases">
        <title>Genome-scale phylogeny and comparative genomics of the fungal order Sordariales.</title>
        <authorList>
            <consortium name="Lawrence Berkeley National Laboratory"/>
            <person name="Hensen N."/>
            <person name="Bonometti L."/>
            <person name="Westerberg I."/>
            <person name="Brannstrom I.O."/>
            <person name="Guillou S."/>
            <person name="Cros-Aarteil S."/>
            <person name="Calhoun S."/>
            <person name="Haridas S."/>
            <person name="Kuo A."/>
            <person name="Mondo S."/>
            <person name="Pangilinan J."/>
            <person name="Riley R."/>
            <person name="Labutti K."/>
            <person name="Andreopoulos B."/>
            <person name="Lipzen A."/>
            <person name="Chen C."/>
            <person name="Yanf M."/>
            <person name="Daum C."/>
            <person name="Ng V."/>
            <person name="Clum A."/>
            <person name="Steindorff A."/>
            <person name="Ohm R."/>
            <person name="Martin F."/>
            <person name="Silar P."/>
            <person name="Natvig D."/>
            <person name="Lalanne C."/>
            <person name="Gautier V."/>
            <person name="Ament-Velasquez S.L."/>
            <person name="Kruys A."/>
            <person name="Hutchinson M.I."/>
            <person name="Powell A.J."/>
            <person name="Barry K."/>
            <person name="Miller A.N."/>
            <person name="Grigoriev I.V."/>
            <person name="Debuchy R."/>
            <person name="Gladieux P."/>
            <person name="Thoren M.H."/>
            <person name="Johannesson H."/>
        </authorList>
    </citation>
    <scope>NUCLEOTIDE SEQUENCE</scope>
    <source>
        <strain evidence="1">SMH4607-1</strain>
    </source>
</reference>
<comment type="caution">
    <text evidence="1">The sequence shown here is derived from an EMBL/GenBank/DDBJ whole genome shotgun (WGS) entry which is preliminary data.</text>
</comment>
<name>A0AA40E887_9PEZI</name>